<comment type="caution">
    <text evidence="4">The sequence shown here is derived from an EMBL/GenBank/DDBJ whole genome shotgun (WGS) entry which is preliminary data.</text>
</comment>
<evidence type="ECO:0000313" key="4">
    <source>
        <dbReference type="EMBL" id="NYT48631.1"/>
    </source>
</evidence>
<sequence length="346" mass="36426">MSLSRRDMLKLAGVAGAAAVAPRFAGAQALEKKDVVIAVGGQALIYYLPLSIAHVNGYFKDEGLDAKIVDFAGGSKALQAVVGGSADVVSGAFEHTINLQSKGQAYRAFAQQGHAPMIVLAVSKKTMAGYKSPADLKGKKVGVTAPGSSTNMMVSFYLAQHGLKPTDVSIVGVGAGAGAITAMRTGQIDAIANLDPVISTLVKEDAVQIVADTRTIKDTIQIFGGNMPSGCLYTSQEFIDKHPNTVQALANAIVRADKWIRASTPDQIAKVVPESYLLGDVELYKLALQGNKEALSPDGRVPDDGPQTALNALAAFVPNFPKDKIDVSKIWTNDFVNKANQKYPNA</sequence>
<dbReference type="SUPFAM" id="SSF53850">
    <property type="entry name" value="Periplasmic binding protein-like II"/>
    <property type="match status" value="1"/>
</dbReference>
<gene>
    <name evidence="4" type="ORF">H0A72_04840</name>
</gene>
<dbReference type="Pfam" id="PF13379">
    <property type="entry name" value="NMT1_2"/>
    <property type="match status" value="1"/>
</dbReference>
<dbReference type="Pfam" id="PF10518">
    <property type="entry name" value="TAT_signal"/>
    <property type="match status" value="1"/>
</dbReference>
<evidence type="ECO:0000256" key="2">
    <source>
        <dbReference type="ARBA" id="ARBA00010742"/>
    </source>
</evidence>
<dbReference type="Gene3D" id="3.40.190.10">
    <property type="entry name" value="Periplasmic binding protein-like II"/>
    <property type="match status" value="2"/>
</dbReference>
<dbReference type="RefSeq" id="WP_180153915.1">
    <property type="nucleotide sequence ID" value="NZ_JACCEM010000002.1"/>
</dbReference>
<dbReference type="InterPro" id="IPR006311">
    <property type="entry name" value="TAT_signal"/>
</dbReference>
<evidence type="ECO:0000256" key="3">
    <source>
        <dbReference type="ARBA" id="ARBA00022729"/>
    </source>
</evidence>
<evidence type="ECO:0000256" key="1">
    <source>
        <dbReference type="ARBA" id="ARBA00004418"/>
    </source>
</evidence>
<keyword evidence="3" id="KW-0732">Signal</keyword>
<dbReference type="PANTHER" id="PTHR30024:SF47">
    <property type="entry name" value="TAURINE-BINDING PERIPLASMIC PROTEIN"/>
    <property type="match status" value="1"/>
</dbReference>
<protein>
    <submittedName>
        <fullName evidence="4">ABC transporter substrate-binding protein</fullName>
    </submittedName>
</protein>
<organism evidence="4 5">
    <name type="scientific">Parapusillimonas granuli</name>
    <dbReference type="NCBI Taxonomy" id="380911"/>
    <lineage>
        <taxon>Bacteria</taxon>
        <taxon>Pseudomonadati</taxon>
        <taxon>Pseudomonadota</taxon>
        <taxon>Betaproteobacteria</taxon>
        <taxon>Burkholderiales</taxon>
        <taxon>Alcaligenaceae</taxon>
        <taxon>Parapusillimonas</taxon>
    </lineage>
</organism>
<comment type="subcellular location">
    <subcellularLocation>
        <location evidence="1">Periplasm</location>
    </subcellularLocation>
</comment>
<dbReference type="PANTHER" id="PTHR30024">
    <property type="entry name" value="ALIPHATIC SULFONATES-BINDING PROTEIN-RELATED"/>
    <property type="match status" value="1"/>
</dbReference>
<keyword evidence="5" id="KW-1185">Reference proteome</keyword>
<proteinExistence type="inferred from homology"/>
<dbReference type="GO" id="GO:0042918">
    <property type="term" value="P:alkanesulfonate transmembrane transport"/>
    <property type="evidence" value="ECO:0007669"/>
    <property type="project" value="TreeGrafter"/>
</dbReference>
<dbReference type="NCBIfam" id="TIGR01409">
    <property type="entry name" value="TAT_signal_seq"/>
    <property type="match status" value="1"/>
</dbReference>
<name>A0A853G1E3_9BURK</name>
<dbReference type="InterPro" id="IPR019546">
    <property type="entry name" value="TAT_signal_bac_arc"/>
</dbReference>
<dbReference type="Proteomes" id="UP000559809">
    <property type="component" value="Unassembled WGS sequence"/>
</dbReference>
<dbReference type="EMBL" id="JACCEM010000002">
    <property type="protein sequence ID" value="NYT48631.1"/>
    <property type="molecule type" value="Genomic_DNA"/>
</dbReference>
<dbReference type="AlphaFoldDB" id="A0A853G1E3"/>
<dbReference type="GO" id="GO:0042597">
    <property type="term" value="C:periplasmic space"/>
    <property type="evidence" value="ECO:0007669"/>
    <property type="project" value="UniProtKB-SubCell"/>
</dbReference>
<comment type="similarity">
    <text evidence="2">Belongs to the bacterial solute-binding protein SsuA/TauA family.</text>
</comment>
<reference evidence="4 5" key="1">
    <citation type="submission" date="2020-07" db="EMBL/GenBank/DDBJ databases">
        <title>Taxonomic revisions and descriptions of new bacterial species based on genomic comparisons in the high-G+C-content subgroup of the family Alcaligenaceae.</title>
        <authorList>
            <person name="Szabo A."/>
            <person name="Felfoldi T."/>
        </authorList>
    </citation>
    <scope>NUCLEOTIDE SEQUENCE [LARGE SCALE GENOMIC DNA]</scope>
    <source>
        <strain evidence="4 5">LMG 24012</strain>
    </source>
</reference>
<accession>A0A853G1E3</accession>
<dbReference type="PROSITE" id="PS51318">
    <property type="entry name" value="TAT"/>
    <property type="match status" value="1"/>
</dbReference>
<evidence type="ECO:0000313" key="5">
    <source>
        <dbReference type="Proteomes" id="UP000559809"/>
    </source>
</evidence>